<accession>A0ABW0FSK6</accession>
<proteinExistence type="predicted"/>
<evidence type="ECO:0000313" key="3">
    <source>
        <dbReference type="EMBL" id="MFC5343667.1"/>
    </source>
</evidence>
<reference evidence="4" key="1">
    <citation type="journal article" date="2019" name="Int. J. Syst. Evol. Microbiol.">
        <title>The Global Catalogue of Microorganisms (GCM) 10K type strain sequencing project: providing services to taxonomists for standard genome sequencing and annotation.</title>
        <authorList>
            <consortium name="The Broad Institute Genomics Platform"/>
            <consortium name="The Broad Institute Genome Sequencing Center for Infectious Disease"/>
            <person name="Wu L."/>
            <person name="Ma J."/>
        </authorList>
    </citation>
    <scope>NUCLEOTIDE SEQUENCE [LARGE SCALE GENOMIC DNA]</scope>
    <source>
        <strain evidence="4">JCM 12125</strain>
    </source>
</reference>
<dbReference type="EMBL" id="JBHSLF010000014">
    <property type="protein sequence ID" value="MFC5343667.1"/>
    <property type="molecule type" value="Genomic_DNA"/>
</dbReference>
<dbReference type="RefSeq" id="WP_374035972.1">
    <property type="nucleotide sequence ID" value="NZ_CP169082.1"/>
</dbReference>
<gene>
    <name evidence="3" type="ORF">ACFPIE_07065</name>
</gene>
<dbReference type="Proteomes" id="UP001596152">
    <property type="component" value="Unassembled WGS sequence"/>
</dbReference>
<evidence type="ECO:0000256" key="2">
    <source>
        <dbReference type="SAM" id="SignalP"/>
    </source>
</evidence>
<keyword evidence="2" id="KW-0732">Signal</keyword>
<feature type="region of interest" description="Disordered" evidence="1">
    <location>
        <begin position="27"/>
        <end position="48"/>
    </location>
</feature>
<keyword evidence="4" id="KW-1185">Reference proteome</keyword>
<feature type="region of interest" description="Disordered" evidence="1">
    <location>
        <begin position="86"/>
        <end position="106"/>
    </location>
</feature>
<protein>
    <recommendedName>
        <fullName evidence="5">DUF2946 domain-containing protein</fullName>
    </recommendedName>
</protein>
<feature type="chain" id="PRO_5046792356" description="DUF2946 domain-containing protein" evidence="2">
    <location>
        <begin position="21"/>
        <end position="106"/>
    </location>
</feature>
<organism evidence="3 4">
    <name type="scientific">Brevundimonas staleyi</name>
    <dbReference type="NCBI Taxonomy" id="74326"/>
    <lineage>
        <taxon>Bacteria</taxon>
        <taxon>Pseudomonadati</taxon>
        <taxon>Pseudomonadota</taxon>
        <taxon>Alphaproteobacteria</taxon>
        <taxon>Caulobacterales</taxon>
        <taxon>Caulobacteraceae</taxon>
        <taxon>Brevundimonas</taxon>
    </lineage>
</organism>
<feature type="signal peptide" evidence="2">
    <location>
        <begin position="1"/>
        <end position="20"/>
    </location>
</feature>
<comment type="caution">
    <text evidence="3">The sequence shown here is derived from an EMBL/GenBank/DDBJ whole genome shotgun (WGS) entry which is preliminary data.</text>
</comment>
<name>A0ABW0FSK6_9CAUL</name>
<evidence type="ECO:0008006" key="5">
    <source>
        <dbReference type="Google" id="ProtNLM"/>
    </source>
</evidence>
<sequence length="106" mass="11175">MTALFASFLTLFVLVSTVEAATCASETMTRASETIAEAPSDSDDAGRSDQQAICSHCLCCHHIGAVAIDEPELGLASTASRRHRRMPPVDFLVSSAPTGLDRPPQG</sequence>
<evidence type="ECO:0000313" key="4">
    <source>
        <dbReference type="Proteomes" id="UP001596152"/>
    </source>
</evidence>
<evidence type="ECO:0000256" key="1">
    <source>
        <dbReference type="SAM" id="MobiDB-lite"/>
    </source>
</evidence>